<organism evidence="1 2">
    <name type="scientific">Kitasatospora kifunensis</name>
    <name type="common">Streptomyces kifunensis</name>
    <dbReference type="NCBI Taxonomy" id="58351"/>
    <lineage>
        <taxon>Bacteria</taxon>
        <taxon>Bacillati</taxon>
        <taxon>Actinomycetota</taxon>
        <taxon>Actinomycetes</taxon>
        <taxon>Kitasatosporales</taxon>
        <taxon>Streptomycetaceae</taxon>
        <taxon>Kitasatospora</taxon>
    </lineage>
</organism>
<keyword evidence="2" id="KW-1185">Reference proteome</keyword>
<sequence length="235" mass="25923">MTTTRLITCHSILQLDARHPVGSRALIDAQQMHRLVMSGFRGWVPDGERDARAQLGVLSTWTLDLKADILLVVVQSRVKPDWSGIPDTALRTPIDVQQIDQPIRRGDTYGFRTVVSPMSSRRDLKQKNEVVIKKLPHNRPDQVRAWFKDRLQPEGEPAAVTNGTRKLGADTDPATTAIRMLPPVTTDAHQGLKITRAEIKGTLTVTDPEAFLGVLTQGLGPARAYSCGLVLTRPA</sequence>
<dbReference type="Gene3D" id="3.30.70.1210">
    <property type="entry name" value="Crispr-associated protein, domain 2"/>
    <property type="match status" value="1"/>
</dbReference>
<dbReference type="EMBL" id="JACHJV010000003">
    <property type="protein sequence ID" value="MBB4928847.1"/>
    <property type="molecule type" value="Genomic_DNA"/>
</dbReference>
<proteinExistence type="predicted"/>
<protein>
    <submittedName>
        <fullName evidence="1">CRISPR system Cascade subunit CasE</fullName>
    </submittedName>
</protein>
<name>A0A7W7RBB5_KITKI</name>
<dbReference type="Gene3D" id="3.30.70.1200">
    <property type="entry name" value="Crispr-associated protein, domain 1"/>
    <property type="match status" value="1"/>
</dbReference>
<dbReference type="SUPFAM" id="SSF117987">
    <property type="entry name" value="CRISPR-associated protein"/>
    <property type="match status" value="2"/>
</dbReference>
<evidence type="ECO:0000313" key="2">
    <source>
        <dbReference type="Proteomes" id="UP000540506"/>
    </source>
</evidence>
<dbReference type="SMART" id="SM01101">
    <property type="entry name" value="CRISPR_assoc"/>
    <property type="match status" value="1"/>
</dbReference>
<dbReference type="Proteomes" id="UP000540506">
    <property type="component" value="Unassembled WGS sequence"/>
</dbReference>
<dbReference type="InterPro" id="IPR010179">
    <property type="entry name" value="CRISPR-assoc_prot_Cse3"/>
</dbReference>
<dbReference type="AlphaFoldDB" id="A0A7W7RBB5"/>
<dbReference type="RefSeq" id="WP_312897643.1">
    <property type="nucleotide sequence ID" value="NZ_JACHJV010000003.1"/>
</dbReference>
<reference evidence="1 2" key="1">
    <citation type="submission" date="2020-08" db="EMBL/GenBank/DDBJ databases">
        <title>Sequencing the genomes of 1000 actinobacteria strains.</title>
        <authorList>
            <person name="Klenk H.-P."/>
        </authorList>
    </citation>
    <scope>NUCLEOTIDE SEQUENCE [LARGE SCALE GENOMIC DNA]</scope>
    <source>
        <strain evidence="1 2">DSM 41654</strain>
    </source>
</reference>
<evidence type="ECO:0000313" key="1">
    <source>
        <dbReference type="EMBL" id="MBB4928847.1"/>
    </source>
</evidence>
<accession>A0A7W7RBB5</accession>
<gene>
    <name evidence="1" type="ORF">FHR34_007944</name>
</gene>
<dbReference type="Pfam" id="PF08798">
    <property type="entry name" value="CRISPR_assoc"/>
    <property type="match status" value="1"/>
</dbReference>
<comment type="caution">
    <text evidence="1">The sequence shown here is derived from an EMBL/GenBank/DDBJ whole genome shotgun (WGS) entry which is preliminary data.</text>
</comment>